<dbReference type="GO" id="GO:0005739">
    <property type="term" value="C:mitochondrion"/>
    <property type="evidence" value="ECO:0007669"/>
    <property type="project" value="TreeGrafter"/>
</dbReference>
<dbReference type="EnsemblMetazoa" id="PPAI008766-RA">
    <property type="protein sequence ID" value="PPAI008766-PA"/>
    <property type="gene ID" value="PPAI008766"/>
</dbReference>
<dbReference type="NCBIfam" id="TIGR03150">
    <property type="entry name" value="fabF"/>
    <property type="match status" value="1"/>
</dbReference>
<keyword evidence="6" id="KW-0443">Lipid metabolism</keyword>
<dbReference type="Gene3D" id="3.40.47.10">
    <property type="match status" value="1"/>
</dbReference>
<dbReference type="EC" id="2.3.1.41" evidence="2"/>
<evidence type="ECO:0000256" key="9">
    <source>
        <dbReference type="RuleBase" id="RU003694"/>
    </source>
</evidence>
<sequence length="716" mass="79260">MSRLMLRLRSIVEKSGKIGVSPYATFTQKDFLYEDHSHSGTLINRFAKSIAYENSREAKIVRNSIKYSNFYPVHDQQKFFQELQKVETDQLARLLMFTANYRGNADIGKIFKVINQLDNEVDRRIGEMEYRDVQELMFMFLYLLPNKVTQLDAIRNGVQKLLDGFPQNDTKDNFLQICFYLGLFKKSRKESEQLKAFLGMHLSKFIRDLDTLQIALVANSAFKAAVTIPDKEFHQRLTTEILEMDQDIDIQLLVTFVKSLRHNRVDCGDVLDKVQHFLRNRSIPNADLRGYAHLLALFVENLVTGVGCVSPVGVSVETAWKNILSGHCGVVKLTDPAFDKLPCRVAAQIPKDDFDISKIFTKSELKSMSPAIAYSLIATKEALSQSQWLPMEIKEQNRTGVAVGIGMVDLVDICEAYDALQKGYNRVSPFFVPRILPNMAAGQISIKYGFRGPNHSVSTACATGAHAIGDGFRFIQRNEADVMVCGAGEASISPLSFAGFCRLRALSTSFNDDPQSASRPFDEKRDGFVMGEGAAIFVLEELEHAKCRNAPILGEILGYGCSGDAAHLTSPREDGLGAFLAMQRALEDAQLKPEDVGYINAHATSTPIGDAIESRAIIRLFGHHASKLAVSSTKGAHGHLLGSAGNLEALFALLACRHGQFPPTVNLNSISEDMKSVNYIAKASQSWPDGKRRVAVKNAFGFGGTNASLCIAEFKD</sequence>
<dbReference type="VEuPathDB" id="VectorBase:PPAPM1_005604"/>
<feature type="domain" description="Ketosynthase family 3 (KS3)" evidence="10">
    <location>
        <begin position="298"/>
        <end position="713"/>
    </location>
</feature>
<dbReference type="FunFam" id="3.40.47.10:FF:000009">
    <property type="entry name" value="3-oxoacyl-[acyl-carrier-protein] synthase 2"/>
    <property type="match status" value="1"/>
</dbReference>
<dbReference type="NCBIfam" id="NF005589">
    <property type="entry name" value="PRK07314.1"/>
    <property type="match status" value="1"/>
</dbReference>
<dbReference type="PROSITE" id="PS00606">
    <property type="entry name" value="KS3_1"/>
    <property type="match status" value="1"/>
</dbReference>
<evidence type="ECO:0000259" key="10">
    <source>
        <dbReference type="PROSITE" id="PS52004"/>
    </source>
</evidence>
<evidence type="ECO:0000256" key="6">
    <source>
        <dbReference type="ARBA" id="ARBA00023098"/>
    </source>
</evidence>
<dbReference type="Proteomes" id="UP000092462">
    <property type="component" value="Unassembled WGS sequence"/>
</dbReference>
<keyword evidence="8" id="KW-0012">Acyltransferase</keyword>
<dbReference type="PANTHER" id="PTHR11712:SF336">
    <property type="entry name" value="3-OXOACYL-[ACYL-CARRIER-PROTEIN] SYNTHASE, MITOCHONDRIAL"/>
    <property type="match status" value="1"/>
</dbReference>
<accession>A0A1B0GQ41</accession>
<dbReference type="Pfam" id="PF02801">
    <property type="entry name" value="Ketoacyl-synt_C"/>
    <property type="match status" value="1"/>
</dbReference>
<evidence type="ECO:0000256" key="2">
    <source>
        <dbReference type="ARBA" id="ARBA00013191"/>
    </source>
</evidence>
<dbReference type="InterPro" id="IPR017568">
    <property type="entry name" value="3-oxoacyl-ACP_synth-2"/>
</dbReference>
<keyword evidence="4 9" id="KW-0808">Transferase</keyword>
<keyword evidence="12" id="KW-1185">Reference proteome</keyword>
<dbReference type="GO" id="GO:0006633">
    <property type="term" value="P:fatty acid biosynthetic process"/>
    <property type="evidence" value="ECO:0007669"/>
    <property type="project" value="UniProtKB-KW"/>
</dbReference>
<proteinExistence type="inferred from homology"/>
<reference evidence="11" key="1">
    <citation type="submission" date="2022-08" db="UniProtKB">
        <authorList>
            <consortium name="EnsemblMetazoa"/>
        </authorList>
    </citation>
    <scope>IDENTIFICATION</scope>
    <source>
        <strain evidence="11">Israel</strain>
    </source>
</reference>
<dbReference type="PROSITE" id="PS52004">
    <property type="entry name" value="KS3_2"/>
    <property type="match status" value="1"/>
</dbReference>
<dbReference type="Pfam" id="PF00109">
    <property type="entry name" value="ketoacyl-synt"/>
    <property type="match status" value="1"/>
</dbReference>
<organism evidence="11 12">
    <name type="scientific">Phlebotomus papatasi</name>
    <name type="common">Sandfly</name>
    <dbReference type="NCBI Taxonomy" id="29031"/>
    <lineage>
        <taxon>Eukaryota</taxon>
        <taxon>Metazoa</taxon>
        <taxon>Ecdysozoa</taxon>
        <taxon>Arthropoda</taxon>
        <taxon>Hexapoda</taxon>
        <taxon>Insecta</taxon>
        <taxon>Pterygota</taxon>
        <taxon>Neoptera</taxon>
        <taxon>Endopterygota</taxon>
        <taxon>Diptera</taxon>
        <taxon>Nematocera</taxon>
        <taxon>Psychodoidea</taxon>
        <taxon>Psychodidae</taxon>
        <taxon>Phlebotomus</taxon>
        <taxon>Phlebotomus</taxon>
    </lineage>
</organism>
<dbReference type="InterPro" id="IPR018201">
    <property type="entry name" value="Ketoacyl_synth_AS"/>
</dbReference>
<keyword evidence="3" id="KW-0444">Lipid biosynthesis</keyword>
<evidence type="ECO:0000256" key="8">
    <source>
        <dbReference type="ARBA" id="ARBA00023315"/>
    </source>
</evidence>
<dbReference type="EMBL" id="AJVK01067532">
    <property type="status" value="NOT_ANNOTATED_CDS"/>
    <property type="molecule type" value="Genomic_DNA"/>
</dbReference>
<evidence type="ECO:0000256" key="7">
    <source>
        <dbReference type="ARBA" id="ARBA00023160"/>
    </source>
</evidence>
<evidence type="ECO:0000256" key="1">
    <source>
        <dbReference type="ARBA" id="ARBA00008467"/>
    </source>
</evidence>
<dbReference type="CDD" id="cd00834">
    <property type="entry name" value="KAS_I_II"/>
    <property type="match status" value="1"/>
</dbReference>
<keyword evidence="5" id="KW-0276">Fatty acid metabolism</keyword>
<dbReference type="VEuPathDB" id="VectorBase:PPAI008766"/>
<dbReference type="InterPro" id="IPR014031">
    <property type="entry name" value="Ketoacyl_synth_C"/>
</dbReference>
<dbReference type="InterPro" id="IPR020841">
    <property type="entry name" value="PKS_Beta-ketoAc_synthase_dom"/>
</dbReference>
<dbReference type="SMART" id="SM00825">
    <property type="entry name" value="PKS_KS"/>
    <property type="match status" value="1"/>
</dbReference>
<comment type="similarity">
    <text evidence="1 9">Belongs to the thiolase-like superfamily. Beta-ketoacyl-ACP synthases family.</text>
</comment>
<dbReference type="InterPro" id="IPR016039">
    <property type="entry name" value="Thiolase-like"/>
</dbReference>
<dbReference type="InterPro" id="IPR000794">
    <property type="entry name" value="Beta-ketoacyl_synthase"/>
</dbReference>
<evidence type="ECO:0000313" key="12">
    <source>
        <dbReference type="Proteomes" id="UP000092462"/>
    </source>
</evidence>
<keyword evidence="7" id="KW-0275">Fatty acid biosynthesis</keyword>
<dbReference type="InterPro" id="IPR014030">
    <property type="entry name" value="Ketoacyl_synth_N"/>
</dbReference>
<dbReference type="AlphaFoldDB" id="A0A1B0GQ41"/>
<evidence type="ECO:0000256" key="3">
    <source>
        <dbReference type="ARBA" id="ARBA00022516"/>
    </source>
</evidence>
<evidence type="ECO:0000256" key="4">
    <source>
        <dbReference type="ARBA" id="ARBA00022679"/>
    </source>
</evidence>
<evidence type="ECO:0000313" key="11">
    <source>
        <dbReference type="EnsemblMetazoa" id="PPAI008766-PA"/>
    </source>
</evidence>
<dbReference type="GO" id="GO:0004315">
    <property type="term" value="F:3-oxoacyl-[acyl-carrier-protein] synthase activity"/>
    <property type="evidence" value="ECO:0007669"/>
    <property type="project" value="UniProtKB-EC"/>
</dbReference>
<protein>
    <recommendedName>
        <fullName evidence="2">beta-ketoacyl-[acyl-carrier-protein] synthase I</fullName>
        <ecNumber evidence="2">2.3.1.41</ecNumber>
    </recommendedName>
</protein>
<dbReference type="PANTHER" id="PTHR11712">
    <property type="entry name" value="POLYKETIDE SYNTHASE-RELATED"/>
    <property type="match status" value="1"/>
</dbReference>
<name>A0A1B0GQ41_PHLPP</name>
<evidence type="ECO:0000256" key="5">
    <source>
        <dbReference type="ARBA" id="ARBA00022832"/>
    </source>
</evidence>
<dbReference type="SUPFAM" id="SSF53901">
    <property type="entry name" value="Thiolase-like"/>
    <property type="match status" value="2"/>
</dbReference>